<reference evidence="2 3" key="1">
    <citation type="submission" date="2018-02" db="EMBL/GenBank/DDBJ databases">
        <title>Solimicrobium silvestre gen. nov., sp. nov., isolated from alpine forest soil.</title>
        <authorList>
            <person name="Margesin R."/>
            <person name="Albuquerque L."/>
            <person name="Zhang D.-C."/>
            <person name="Froufe H.J.C."/>
            <person name="Severino R."/>
            <person name="Roxo I."/>
            <person name="Egas C."/>
            <person name="Da Costa M.S."/>
        </authorList>
    </citation>
    <scope>NUCLEOTIDE SEQUENCE [LARGE SCALE GENOMIC DNA]</scope>
    <source>
        <strain evidence="2 3">S20-91</strain>
    </source>
</reference>
<evidence type="ECO:0000313" key="3">
    <source>
        <dbReference type="Proteomes" id="UP000237839"/>
    </source>
</evidence>
<keyword evidence="3" id="KW-1185">Reference proteome</keyword>
<dbReference type="Gene3D" id="3.90.1340.10">
    <property type="entry name" value="Phage tail collar domain"/>
    <property type="match status" value="1"/>
</dbReference>
<name>A0A2S9H4W7_9BURK</name>
<dbReference type="OrthoDB" id="8613813at2"/>
<accession>A0A2S9H4W7</accession>
<sequence>MADQFIGEIRAFGFNYAPYEWAFCNGQLIPVQQNAALFAILGANYGGNGSTNFGLPNLQGRAIMGQVNGDINNPQGDAQVTITTATMPSHSHTLYGDVAHASSDQPANHLPARLLDANNNAFIAAVPPPALTTLSPATIGTVGNSLPHDNSQPYQVLNFCISLAGAWPQRP</sequence>
<dbReference type="SUPFAM" id="SSF88874">
    <property type="entry name" value="Receptor-binding domain of short tail fibre protein gp12"/>
    <property type="match status" value="1"/>
</dbReference>
<protein>
    <submittedName>
        <fullName evidence="2">Microcystin-dependent protein</fullName>
    </submittedName>
</protein>
<dbReference type="InterPro" id="IPR037053">
    <property type="entry name" value="Phage_tail_collar_dom_sf"/>
</dbReference>
<feature type="domain" description="Phage tail collar" evidence="1">
    <location>
        <begin position="7"/>
        <end position="63"/>
    </location>
</feature>
<evidence type="ECO:0000259" key="1">
    <source>
        <dbReference type="Pfam" id="PF07484"/>
    </source>
</evidence>
<gene>
    <name evidence="2" type="ORF">S2091_0202</name>
</gene>
<dbReference type="InterPro" id="IPR011083">
    <property type="entry name" value="Phage_tail_collar_dom"/>
</dbReference>
<dbReference type="RefSeq" id="WP_105529915.1">
    <property type="nucleotide sequence ID" value="NZ_PUGF01000001.1"/>
</dbReference>
<dbReference type="Proteomes" id="UP000237839">
    <property type="component" value="Unassembled WGS sequence"/>
</dbReference>
<organism evidence="2 3">
    <name type="scientific">Solimicrobium silvestre</name>
    <dbReference type="NCBI Taxonomy" id="2099400"/>
    <lineage>
        <taxon>Bacteria</taxon>
        <taxon>Pseudomonadati</taxon>
        <taxon>Pseudomonadota</taxon>
        <taxon>Betaproteobacteria</taxon>
        <taxon>Burkholderiales</taxon>
        <taxon>Oxalobacteraceae</taxon>
        <taxon>Solimicrobium</taxon>
    </lineage>
</organism>
<proteinExistence type="predicted"/>
<comment type="caution">
    <text evidence="2">The sequence shown here is derived from an EMBL/GenBank/DDBJ whole genome shotgun (WGS) entry which is preliminary data.</text>
</comment>
<dbReference type="Pfam" id="PF07484">
    <property type="entry name" value="Collar"/>
    <property type="match status" value="1"/>
</dbReference>
<dbReference type="AlphaFoldDB" id="A0A2S9H4W7"/>
<evidence type="ECO:0000313" key="2">
    <source>
        <dbReference type="EMBL" id="PRC95007.1"/>
    </source>
</evidence>
<dbReference type="EMBL" id="PUGF01000001">
    <property type="protein sequence ID" value="PRC95007.1"/>
    <property type="molecule type" value="Genomic_DNA"/>
</dbReference>